<reference evidence="1 2" key="1">
    <citation type="submission" date="2019-05" db="EMBL/GenBank/DDBJ databases">
        <title>Another draft genome of Portunus trituberculatus and its Hox gene families provides insights of decapod evolution.</title>
        <authorList>
            <person name="Jeong J.-H."/>
            <person name="Song I."/>
            <person name="Kim S."/>
            <person name="Choi T."/>
            <person name="Kim D."/>
            <person name="Ryu S."/>
            <person name="Kim W."/>
        </authorList>
    </citation>
    <scope>NUCLEOTIDE SEQUENCE [LARGE SCALE GENOMIC DNA]</scope>
    <source>
        <tissue evidence="1">Muscle</tissue>
    </source>
</reference>
<keyword evidence="2" id="KW-1185">Reference proteome</keyword>
<comment type="caution">
    <text evidence="1">The sequence shown here is derived from an EMBL/GenBank/DDBJ whole genome shotgun (WGS) entry which is preliminary data.</text>
</comment>
<protein>
    <submittedName>
        <fullName evidence="1">Uncharacterized protein</fullName>
    </submittedName>
</protein>
<dbReference type="AlphaFoldDB" id="A0A5B7EMW2"/>
<dbReference type="EMBL" id="VSRR010003099">
    <property type="protein sequence ID" value="MPC34658.1"/>
    <property type="molecule type" value="Genomic_DNA"/>
</dbReference>
<evidence type="ECO:0000313" key="2">
    <source>
        <dbReference type="Proteomes" id="UP000324222"/>
    </source>
</evidence>
<proteinExistence type="predicted"/>
<accession>A0A5B7EMW2</accession>
<organism evidence="1 2">
    <name type="scientific">Portunus trituberculatus</name>
    <name type="common">Swimming crab</name>
    <name type="synonym">Neptunus trituberculatus</name>
    <dbReference type="NCBI Taxonomy" id="210409"/>
    <lineage>
        <taxon>Eukaryota</taxon>
        <taxon>Metazoa</taxon>
        <taxon>Ecdysozoa</taxon>
        <taxon>Arthropoda</taxon>
        <taxon>Crustacea</taxon>
        <taxon>Multicrustacea</taxon>
        <taxon>Malacostraca</taxon>
        <taxon>Eumalacostraca</taxon>
        <taxon>Eucarida</taxon>
        <taxon>Decapoda</taxon>
        <taxon>Pleocyemata</taxon>
        <taxon>Brachyura</taxon>
        <taxon>Eubrachyura</taxon>
        <taxon>Portunoidea</taxon>
        <taxon>Portunidae</taxon>
        <taxon>Portuninae</taxon>
        <taxon>Portunus</taxon>
    </lineage>
</organism>
<name>A0A5B7EMW2_PORTR</name>
<evidence type="ECO:0000313" key="1">
    <source>
        <dbReference type="EMBL" id="MPC34658.1"/>
    </source>
</evidence>
<sequence>MHPKVMIPHHVSLSINVGSRAKDDNQVLLLGNDTEWSSQLAKLTFKPSLVRHSSELCGAKRQMPGTQHLKTSENNHHSFSVWLKLCSQIGKEVLGSQRGGAINDVCVLQGGVAGVWCEAWGSLLLQKQQGVGALVQHSSRHIQRHLRPNLRPVPSQAEVIDPSHALEARDLSLSTAV</sequence>
<gene>
    <name evidence="1" type="ORF">E2C01_028054</name>
</gene>
<dbReference type="Proteomes" id="UP000324222">
    <property type="component" value="Unassembled WGS sequence"/>
</dbReference>